<dbReference type="Gene3D" id="2.30.40.10">
    <property type="entry name" value="Urease, subunit C, domain 1"/>
    <property type="match status" value="1"/>
</dbReference>
<dbReference type="AlphaFoldDB" id="A0A849I1H9"/>
<dbReference type="NCBIfam" id="TIGR02967">
    <property type="entry name" value="guan_deamin"/>
    <property type="match status" value="1"/>
</dbReference>
<dbReference type="SUPFAM" id="SSF51556">
    <property type="entry name" value="Metallo-dependent hydrolases"/>
    <property type="match status" value="1"/>
</dbReference>
<dbReference type="EMBL" id="JABEPP010000004">
    <property type="protein sequence ID" value="NNM73636.1"/>
    <property type="molecule type" value="Genomic_DNA"/>
</dbReference>
<protein>
    <recommendedName>
        <fullName evidence="3 7">Guanine deaminase</fullName>
        <shortName evidence="8">Guanase</shortName>
        <ecNumber evidence="3 7">3.5.4.3</ecNumber>
    </recommendedName>
    <alternativeName>
        <fullName evidence="8">Guanine aminohydrolase</fullName>
    </alternativeName>
</protein>
<evidence type="ECO:0000256" key="1">
    <source>
        <dbReference type="ARBA" id="ARBA00004984"/>
    </source>
</evidence>
<comment type="similarity">
    <text evidence="2 8">Belongs to the metallo-dependent hydrolases superfamily. ATZ/TRZ family.</text>
</comment>
<comment type="pathway">
    <text evidence="1 8">Purine metabolism; guanine degradation; xanthine from guanine: step 1/1.</text>
</comment>
<dbReference type="InterPro" id="IPR032466">
    <property type="entry name" value="Metal_Hydrolase"/>
</dbReference>
<dbReference type="RefSeq" id="WP_171219136.1">
    <property type="nucleotide sequence ID" value="NZ_JABEPP010000004.1"/>
</dbReference>
<dbReference type="InterPro" id="IPR014311">
    <property type="entry name" value="Guanine_deaminase"/>
</dbReference>
<keyword evidence="11" id="KW-1185">Reference proteome</keyword>
<keyword evidence="6 8" id="KW-0862">Zinc</keyword>
<evidence type="ECO:0000256" key="6">
    <source>
        <dbReference type="ARBA" id="ARBA00022833"/>
    </source>
</evidence>
<evidence type="ECO:0000256" key="4">
    <source>
        <dbReference type="ARBA" id="ARBA00022723"/>
    </source>
</evidence>
<comment type="cofactor">
    <cofactor evidence="8">
        <name>Zn(2+)</name>
        <dbReference type="ChEBI" id="CHEBI:29105"/>
    </cofactor>
    <text evidence="8">Binds 1 zinc ion per subunit.</text>
</comment>
<feature type="domain" description="Amidohydrolase-related" evidence="9">
    <location>
        <begin position="65"/>
        <end position="428"/>
    </location>
</feature>
<dbReference type="NCBIfam" id="NF006679">
    <property type="entry name" value="PRK09228.1"/>
    <property type="match status" value="1"/>
</dbReference>
<dbReference type="InterPro" id="IPR051607">
    <property type="entry name" value="Metallo-dep_hydrolases"/>
</dbReference>
<evidence type="ECO:0000259" key="9">
    <source>
        <dbReference type="Pfam" id="PF01979"/>
    </source>
</evidence>
<accession>A0A849I1H9</accession>
<keyword evidence="4 8" id="KW-0479">Metal-binding</keyword>
<sequence>MIKAIRGRLLWYASDPEQDGAAARRYHEDGLLVVADGVIRAAGDAADLLRTLPQDTPIADHRPHLVVPGFIDAHIHYPQTQVVASYGATLLDWLERYTFVEEQRFADAGHAAEAARFFLDELLRNGTTTACVYCTVHPGSAEAFFAESERRGTRMLAGKLMMDRGAPPALLDTAESGYRDTRALIERWHGRGRQLYVISPRFALTSSEAQLEAAGRLAREHPGCLVQTHISENLREIEAVAALYPADRLYAAIYDRFGLLGPRSLLGHCLHLAEEEFGLIHARGAVAVFCPTSNTFLGSGLFDWGRMRDPRHPIRIAVATDIGGGTSYSMLATMGEAYKVLHLQGQSLSPDAAFHAMTRGNAVALGLEDLVGSFGPGHEGDAVVLDSAATPAMARRRVRIRTIEEELFLLTTMGDDRSVVATYVAGELAHRRAAP</sequence>
<evidence type="ECO:0000313" key="11">
    <source>
        <dbReference type="Proteomes" id="UP000564885"/>
    </source>
</evidence>
<dbReference type="Gene3D" id="3.20.20.140">
    <property type="entry name" value="Metal-dependent hydrolases"/>
    <property type="match status" value="1"/>
</dbReference>
<reference evidence="10 11" key="1">
    <citation type="submission" date="2020-04" db="EMBL/GenBank/DDBJ databases">
        <title>Enterovirga sp. isolate from soil.</title>
        <authorList>
            <person name="Chea S."/>
            <person name="Kim D.-U."/>
        </authorList>
    </citation>
    <scope>NUCLEOTIDE SEQUENCE [LARGE SCALE GENOMIC DNA]</scope>
    <source>
        <strain evidence="10 11">DB1703</strain>
    </source>
</reference>
<gene>
    <name evidence="10" type="primary">guaD</name>
    <name evidence="10" type="ORF">HJG44_14705</name>
</gene>
<dbReference type="PANTHER" id="PTHR11271">
    <property type="entry name" value="GUANINE DEAMINASE"/>
    <property type="match status" value="1"/>
</dbReference>
<comment type="catalytic activity">
    <reaction evidence="8">
        <text>guanine + H2O + H(+) = xanthine + NH4(+)</text>
        <dbReference type="Rhea" id="RHEA:14665"/>
        <dbReference type="ChEBI" id="CHEBI:15377"/>
        <dbReference type="ChEBI" id="CHEBI:15378"/>
        <dbReference type="ChEBI" id="CHEBI:16235"/>
        <dbReference type="ChEBI" id="CHEBI:17712"/>
        <dbReference type="ChEBI" id="CHEBI:28938"/>
        <dbReference type="EC" id="3.5.4.3"/>
    </reaction>
</comment>
<keyword evidence="5 8" id="KW-0378">Hydrolase</keyword>
<dbReference type="SUPFAM" id="SSF51338">
    <property type="entry name" value="Composite domain of metallo-dependent hydrolases"/>
    <property type="match status" value="2"/>
</dbReference>
<dbReference type="Proteomes" id="UP000564885">
    <property type="component" value="Unassembled WGS sequence"/>
</dbReference>
<dbReference type="EC" id="3.5.4.3" evidence="3 7"/>
<dbReference type="GO" id="GO:0008892">
    <property type="term" value="F:guanine deaminase activity"/>
    <property type="evidence" value="ECO:0007669"/>
    <property type="project" value="UniProtKB-UniRule"/>
</dbReference>
<evidence type="ECO:0000256" key="7">
    <source>
        <dbReference type="NCBIfam" id="TIGR02967"/>
    </source>
</evidence>
<dbReference type="GO" id="GO:0005829">
    <property type="term" value="C:cytosol"/>
    <property type="evidence" value="ECO:0007669"/>
    <property type="project" value="TreeGrafter"/>
</dbReference>
<evidence type="ECO:0000256" key="8">
    <source>
        <dbReference type="RuleBase" id="RU366009"/>
    </source>
</evidence>
<dbReference type="UniPathway" id="UPA00603">
    <property type="reaction ID" value="UER00660"/>
</dbReference>
<dbReference type="InterPro" id="IPR006680">
    <property type="entry name" value="Amidohydro-rel"/>
</dbReference>
<evidence type="ECO:0000256" key="3">
    <source>
        <dbReference type="ARBA" id="ARBA00012781"/>
    </source>
</evidence>
<dbReference type="InterPro" id="IPR011059">
    <property type="entry name" value="Metal-dep_hydrolase_composite"/>
</dbReference>
<dbReference type="GO" id="GO:0006147">
    <property type="term" value="P:guanine catabolic process"/>
    <property type="evidence" value="ECO:0007669"/>
    <property type="project" value="UniProtKB-UniRule"/>
</dbReference>
<organism evidence="10 11">
    <name type="scientific">Enterovirga aerilata</name>
    <dbReference type="NCBI Taxonomy" id="2730920"/>
    <lineage>
        <taxon>Bacteria</taxon>
        <taxon>Pseudomonadati</taxon>
        <taxon>Pseudomonadota</taxon>
        <taxon>Alphaproteobacteria</taxon>
        <taxon>Hyphomicrobiales</taxon>
        <taxon>Methylobacteriaceae</taxon>
        <taxon>Enterovirga</taxon>
    </lineage>
</organism>
<dbReference type="PANTHER" id="PTHR11271:SF6">
    <property type="entry name" value="GUANINE DEAMINASE"/>
    <property type="match status" value="1"/>
</dbReference>
<name>A0A849I1H9_9HYPH</name>
<comment type="caution">
    <text evidence="10">The sequence shown here is derived from an EMBL/GenBank/DDBJ whole genome shotgun (WGS) entry which is preliminary data.</text>
</comment>
<dbReference type="Pfam" id="PF01979">
    <property type="entry name" value="Amidohydro_1"/>
    <property type="match status" value="1"/>
</dbReference>
<dbReference type="GO" id="GO:0008270">
    <property type="term" value="F:zinc ion binding"/>
    <property type="evidence" value="ECO:0007669"/>
    <property type="project" value="UniProtKB-UniRule"/>
</dbReference>
<evidence type="ECO:0000256" key="2">
    <source>
        <dbReference type="ARBA" id="ARBA00006745"/>
    </source>
</evidence>
<proteinExistence type="inferred from homology"/>
<evidence type="ECO:0000256" key="5">
    <source>
        <dbReference type="ARBA" id="ARBA00022801"/>
    </source>
</evidence>
<evidence type="ECO:0000313" key="10">
    <source>
        <dbReference type="EMBL" id="NNM73636.1"/>
    </source>
</evidence>
<comment type="function">
    <text evidence="8">Catalyzes the hydrolytic deamination of guanine, producing xanthine and ammonia.</text>
</comment>